<sequence>MQWVETKLYLRKTFVFSLYSIILKLHFSPTLIDAWMFDQSCRLHALMQWNSPDVCLNI</sequence>
<accession>A0A0A9D2X6</accession>
<reference evidence="1" key="1">
    <citation type="submission" date="2014-09" db="EMBL/GenBank/DDBJ databases">
        <authorList>
            <person name="Magalhaes I.L.F."/>
            <person name="Oliveira U."/>
            <person name="Santos F.R."/>
            <person name="Vidigal T.H.D.A."/>
            <person name="Brescovit A.D."/>
            <person name="Santos A.J."/>
        </authorList>
    </citation>
    <scope>NUCLEOTIDE SEQUENCE</scope>
    <source>
        <tissue evidence="1">Shoot tissue taken approximately 20 cm above the soil surface</tissue>
    </source>
</reference>
<name>A0A0A9D2X6_ARUDO</name>
<evidence type="ECO:0000313" key="1">
    <source>
        <dbReference type="EMBL" id="JAD80015.1"/>
    </source>
</evidence>
<proteinExistence type="predicted"/>
<protein>
    <submittedName>
        <fullName evidence="1">Uncharacterized protein</fullName>
    </submittedName>
</protein>
<dbReference type="AlphaFoldDB" id="A0A0A9D2X6"/>
<organism evidence="1">
    <name type="scientific">Arundo donax</name>
    <name type="common">Giant reed</name>
    <name type="synonym">Donax arundinaceus</name>
    <dbReference type="NCBI Taxonomy" id="35708"/>
    <lineage>
        <taxon>Eukaryota</taxon>
        <taxon>Viridiplantae</taxon>
        <taxon>Streptophyta</taxon>
        <taxon>Embryophyta</taxon>
        <taxon>Tracheophyta</taxon>
        <taxon>Spermatophyta</taxon>
        <taxon>Magnoliopsida</taxon>
        <taxon>Liliopsida</taxon>
        <taxon>Poales</taxon>
        <taxon>Poaceae</taxon>
        <taxon>PACMAD clade</taxon>
        <taxon>Arundinoideae</taxon>
        <taxon>Arundineae</taxon>
        <taxon>Arundo</taxon>
    </lineage>
</organism>
<dbReference type="EMBL" id="GBRH01217880">
    <property type="protein sequence ID" value="JAD80015.1"/>
    <property type="molecule type" value="Transcribed_RNA"/>
</dbReference>
<reference evidence="1" key="2">
    <citation type="journal article" date="2015" name="Data Brief">
        <title>Shoot transcriptome of the giant reed, Arundo donax.</title>
        <authorList>
            <person name="Barrero R.A."/>
            <person name="Guerrero F.D."/>
            <person name="Moolhuijzen P."/>
            <person name="Goolsby J.A."/>
            <person name="Tidwell J."/>
            <person name="Bellgard S.E."/>
            <person name="Bellgard M.I."/>
        </authorList>
    </citation>
    <scope>NUCLEOTIDE SEQUENCE</scope>
    <source>
        <tissue evidence="1">Shoot tissue taken approximately 20 cm above the soil surface</tissue>
    </source>
</reference>